<dbReference type="PANTHER" id="PTHR30069:SF53">
    <property type="entry name" value="COLICIN I RECEPTOR-RELATED"/>
    <property type="match status" value="1"/>
</dbReference>
<protein>
    <submittedName>
        <fullName evidence="3">Protein containing TonB-dependent receptor, plug domain protein</fullName>
    </submittedName>
</protein>
<dbReference type="PROSITE" id="PS52016">
    <property type="entry name" value="TONB_DEPENDENT_REC_3"/>
    <property type="match status" value="1"/>
</dbReference>
<dbReference type="EMBL" id="AMCI01005704">
    <property type="protein sequence ID" value="EJW95631.1"/>
    <property type="molecule type" value="Genomic_DNA"/>
</dbReference>
<dbReference type="InterPro" id="IPR023997">
    <property type="entry name" value="TonB-dep_OMP_SusC/RagA_CS"/>
</dbReference>
<comment type="caution">
    <text evidence="3">The sequence shown here is derived from an EMBL/GenBank/DDBJ whole genome shotgun (WGS) entry which is preliminary data.</text>
</comment>
<dbReference type="NCBIfam" id="TIGR04057">
    <property type="entry name" value="SusC_RagA_signa"/>
    <property type="match status" value="1"/>
</dbReference>
<evidence type="ECO:0000259" key="2">
    <source>
        <dbReference type="Pfam" id="PF07715"/>
    </source>
</evidence>
<gene>
    <name evidence="3" type="ORF">EVA_16262</name>
</gene>
<accession>J9FL64</accession>
<dbReference type="Gene3D" id="2.170.130.10">
    <property type="entry name" value="TonB-dependent receptor, plug domain"/>
    <property type="match status" value="1"/>
</dbReference>
<dbReference type="SUPFAM" id="SSF56935">
    <property type="entry name" value="Porins"/>
    <property type="match status" value="1"/>
</dbReference>
<organism evidence="3">
    <name type="scientific">gut metagenome</name>
    <dbReference type="NCBI Taxonomy" id="749906"/>
    <lineage>
        <taxon>unclassified sequences</taxon>
        <taxon>metagenomes</taxon>
        <taxon>organismal metagenomes</taxon>
    </lineage>
</organism>
<evidence type="ECO:0000256" key="1">
    <source>
        <dbReference type="ARBA" id="ARBA00022729"/>
    </source>
</evidence>
<dbReference type="InterPro" id="IPR037066">
    <property type="entry name" value="Plug_dom_sf"/>
</dbReference>
<keyword evidence="3" id="KW-0675">Receptor</keyword>
<dbReference type="InterPro" id="IPR039426">
    <property type="entry name" value="TonB-dep_rcpt-like"/>
</dbReference>
<dbReference type="GO" id="GO:0015344">
    <property type="term" value="F:siderophore uptake transmembrane transporter activity"/>
    <property type="evidence" value="ECO:0007669"/>
    <property type="project" value="TreeGrafter"/>
</dbReference>
<dbReference type="GO" id="GO:0009279">
    <property type="term" value="C:cell outer membrane"/>
    <property type="evidence" value="ECO:0007669"/>
    <property type="project" value="TreeGrafter"/>
</dbReference>
<dbReference type="AlphaFoldDB" id="J9FL64"/>
<feature type="domain" description="TonB-dependent receptor plug" evidence="2">
    <location>
        <begin position="2"/>
        <end position="107"/>
    </location>
</feature>
<dbReference type="InterPro" id="IPR012910">
    <property type="entry name" value="Plug_dom"/>
</dbReference>
<sequence>KKANLTGAVSSVKMDEVLGNRPVTTVSNVLLGAMPGLMVTGTSGQPGGSMKFNIRGVNSINEGEPLVLVDNVEMDINLLDPNDIESVSVLKDAASAAIYGARAAFGVVLVTTKKGVKESRFSVNYSNNFSFSKAANLPHKASPLQTVQAYKDAGTIAYHTGQDVDTWLGLLKEYEKNPSAYPKGYAMVNGLRYSLQETDLFDDMMETGFQQSHNVAVTGGSKTIAYRMSAGMV</sequence>
<reference evidence="3" key="1">
    <citation type="journal article" date="2012" name="PLoS ONE">
        <title>Gene sets for utilization of primary and secondary nutrition supplies in the distal gut of endangered iberian lynx.</title>
        <authorList>
            <person name="Alcaide M."/>
            <person name="Messina E."/>
            <person name="Richter M."/>
            <person name="Bargiela R."/>
            <person name="Peplies J."/>
            <person name="Huws S.A."/>
            <person name="Newbold C.J."/>
            <person name="Golyshin P.N."/>
            <person name="Simon M.A."/>
            <person name="Lopez G."/>
            <person name="Yakimov M.M."/>
            <person name="Ferrer M."/>
        </authorList>
    </citation>
    <scope>NUCLEOTIDE SEQUENCE</scope>
</reference>
<feature type="non-terminal residue" evidence="3">
    <location>
        <position position="233"/>
    </location>
</feature>
<dbReference type="GO" id="GO:0044718">
    <property type="term" value="P:siderophore transmembrane transport"/>
    <property type="evidence" value="ECO:0007669"/>
    <property type="project" value="TreeGrafter"/>
</dbReference>
<name>J9FL64_9ZZZZ</name>
<evidence type="ECO:0000313" key="3">
    <source>
        <dbReference type="EMBL" id="EJW95631.1"/>
    </source>
</evidence>
<feature type="non-terminal residue" evidence="3">
    <location>
        <position position="1"/>
    </location>
</feature>
<proteinExistence type="predicted"/>
<dbReference type="PANTHER" id="PTHR30069">
    <property type="entry name" value="TONB-DEPENDENT OUTER MEMBRANE RECEPTOR"/>
    <property type="match status" value="1"/>
</dbReference>
<keyword evidence="1" id="KW-0732">Signal</keyword>
<dbReference type="Pfam" id="PF07715">
    <property type="entry name" value="Plug"/>
    <property type="match status" value="1"/>
</dbReference>